<dbReference type="KEGG" id="hbq:QI031_29895"/>
<keyword evidence="1" id="KW-0812">Transmembrane</keyword>
<name>A0AAJ6P9P1_9CYAN</name>
<protein>
    <submittedName>
        <fullName evidence="2">Uncharacterized protein</fullName>
    </submittedName>
</protein>
<proteinExistence type="predicted"/>
<feature type="transmembrane region" description="Helical" evidence="1">
    <location>
        <begin position="59"/>
        <end position="79"/>
    </location>
</feature>
<dbReference type="AlphaFoldDB" id="A0AAJ6P9P1"/>
<dbReference type="RefSeq" id="WP_281483161.1">
    <property type="nucleotide sequence ID" value="NZ_CP124543.1"/>
</dbReference>
<evidence type="ECO:0000313" key="2">
    <source>
        <dbReference type="EMBL" id="WGV25876.1"/>
    </source>
</evidence>
<dbReference type="Proteomes" id="UP001223520">
    <property type="component" value="Chromosome"/>
</dbReference>
<sequence length="84" mass="9667">MMRSLLATHRDRTLGQRSLWLPFVPEFLDSVIIKVYVFANTLTVPITLRVKGDRQGGMFIKSQGIEIVHLTFLLVWLFFGDLVC</sequence>
<keyword evidence="1" id="KW-1133">Transmembrane helix</keyword>
<organism evidence="2 3">
    <name type="scientific">Halotia branconii CENA392</name>
    <dbReference type="NCBI Taxonomy" id="1539056"/>
    <lineage>
        <taxon>Bacteria</taxon>
        <taxon>Bacillati</taxon>
        <taxon>Cyanobacteriota</taxon>
        <taxon>Cyanophyceae</taxon>
        <taxon>Nostocales</taxon>
        <taxon>Nodulariaceae</taxon>
        <taxon>Halotia</taxon>
    </lineage>
</organism>
<keyword evidence="1" id="KW-0472">Membrane</keyword>
<evidence type="ECO:0000313" key="3">
    <source>
        <dbReference type="Proteomes" id="UP001223520"/>
    </source>
</evidence>
<dbReference type="EMBL" id="CP124543">
    <property type="protein sequence ID" value="WGV25876.1"/>
    <property type="molecule type" value="Genomic_DNA"/>
</dbReference>
<accession>A0AAJ6P9P1</accession>
<keyword evidence="3" id="KW-1185">Reference proteome</keyword>
<reference evidence="2 3" key="1">
    <citation type="journal article" date="2023" name="Limnol Oceanogr Lett">
        <title>Environmental adaptations by the intertidal Antarctic cyanobacterium Halotia branconii CENA392 as revealed using long-read genome sequencing.</title>
        <authorList>
            <person name="Dextro R.B."/>
            <person name="Delbaje E."/>
            <person name="Freitas P.N.N."/>
            <person name="Geraldes V."/>
            <person name="Pinto E."/>
            <person name="Long P.F."/>
            <person name="Fiore M.F."/>
        </authorList>
    </citation>
    <scope>NUCLEOTIDE SEQUENCE [LARGE SCALE GENOMIC DNA]</scope>
    <source>
        <strain evidence="2 3">CENA392</strain>
    </source>
</reference>
<gene>
    <name evidence="2" type="ORF">QI031_29895</name>
</gene>
<evidence type="ECO:0000256" key="1">
    <source>
        <dbReference type="SAM" id="Phobius"/>
    </source>
</evidence>